<evidence type="ECO:0000313" key="3">
    <source>
        <dbReference type="Proteomes" id="UP000242949"/>
    </source>
</evidence>
<dbReference type="EMBL" id="FMYI01000002">
    <property type="protein sequence ID" value="SDB91028.1"/>
    <property type="molecule type" value="Genomic_DNA"/>
</dbReference>
<dbReference type="AlphaFoldDB" id="A0A1G6HAB6"/>
<proteinExistence type="predicted"/>
<protein>
    <recommendedName>
        <fullName evidence="1">YpoC-like domain-containing protein</fullName>
    </recommendedName>
</protein>
<feature type="domain" description="YpoC-like" evidence="1">
    <location>
        <begin position="4"/>
        <end position="109"/>
    </location>
</feature>
<evidence type="ECO:0000259" key="1">
    <source>
        <dbReference type="Pfam" id="PF21747"/>
    </source>
</evidence>
<evidence type="ECO:0000313" key="2">
    <source>
        <dbReference type="EMBL" id="SDB91028.1"/>
    </source>
</evidence>
<gene>
    <name evidence="2" type="ORF">SAMN05421734_102399</name>
</gene>
<dbReference type="Pfam" id="PF21747">
    <property type="entry name" value="YpoC"/>
    <property type="match status" value="1"/>
</dbReference>
<dbReference type="Proteomes" id="UP000242949">
    <property type="component" value="Unassembled WGS sequence"/>
</dbReference>
<dbReference type="STRING" id="1612202.SAMN05421734_102399"/>
<name>A0A1G6HAB6_9BACI</name>
<dbReference type="OrthoDB" id="2360594at2"/>
<accession>A0A1G6HAB6</accession>
<reference evidence="3" key="1">
    <citation type="submission" date="2016-09" db="EMBL/GenBank/DDBJ databases">
        <authorList>
            <person name="Varghese N."/>
            <person name="Submissions S."/>
        </authorList>
    </citation>
    <scope>NUCLEOTIDE SEQUENCE [LARGE SCALE GENOMIC DNA]</scope>
    <source>
        <strain evidence="3">S5</strain>
    </source>
</reference>
<dbReference type="InterPro" id="IPR048427">
    <property type="entry name" value="YpoC"/>
</dbReference>
<sequence length="114" mass="13666">MSTEHEAWYDQWKAEKAQLIEYFNTKQYKETKPTMSTYTQLFITKLCELNKHDHSEINIKELDTLEYKPINIAERIQYVQDNLTQYHAFIQLDALYDELIKLYAKASILRGQLD</sequence>
<dbReference type="RefSeq" id="WP_090793542.1">
    <property type="nucleotide sequence ID" value="NZ_FMYI01000002.1"/>
</dbReference>
<keyword evidence="3" id="KW-1185">Reference proteome</keyword>
<organism evidence="2 3">
    <name type="scientific">Pelagirhabdus alkalitolerans</name>
    <dbReference type="NCBI Taxonomy" id="1612202"/>
    <lineage>
        <taxon>Bacteria</taxon>
        <taxon>Bacillati</taxon>
        <taxon>Bacillota</taxon>
        <taxon>Bacilli</taxon>
        <taxon>Bacillales</taxon>
        <taxon>Bacillaceae</taxon>
        <taxon>Pelagirhabdus</taxon>
    </lineage>
</organism>